<gene>
    <name evidence="3" type="ORF">A3K90_04175</name>
</gene>
<dbReference type="PANTHER" id="PTHR36582">
    <property type="entry name" value="ANTITOXIN PARD"/>
    <property type="match status" value="1"/>
</dbReference>
<dbReference type="Proteomes" id="UP000076481">
    <property type="component" value="Unassembled WGS sequence"/>
</dbReference>
<sequence length="81" mass="9206">MNVNLTPYLEKMVREKVNSGLYTSASEVIREALRLMDEQDSIRKARTDLLRQEIQSGIESGAATVWNPDVIKNAGRKRSKK</sequence>
<comment type="similarity">
    <text evidence="1">Belongs to the ParD antitoxin family.</text>
</comment>
<comment type="caution">
    <text evidence="3">The sequence shown here is derived from an EMBL/GenBank/DDBJ whole genome shotgun (WGS) entry which is preliminary data.</text>
</comment>
<dbReference type="EMBL" id="LVWG01000004">
    <property type="protein sequence ID" value="KZK75225.1"/>
    <property type="molecule type" value="Genomic_DNA"/>
</dbReference>
<evidence type="ECO:0000313" key="4">
    <source>
        <dbReference type="Proteomes" id="UP000076481"/>
    </source>
</evidence>
<evidence type="ECO:0000256" key="2">
    <source>
        <dbReference type="ARBA" id="ARBA00022649"/>
    </source>
</evidence>
<organism evidence="3 4">
    <name type="scientific">Pelodictyon luteolum</name>
    <dbReference type="NCBI Taxonomy" id="1100"/>
    <lineage>
        <taxon>Bacteria</taxon>
        <taxon>Pseudomonadati</taxon>
        <taxon>Chlorobiota</taxon>
        <taxon>Chlorobiia</taxon>
        <taxon>Chlorobiales</taxon>
        <taxon>Chlorobiaceae</taxon>
        <taxon>Chlorobium/Pelodictyon group</taxon>
        <taxon>Pelodictyon</taxon>
    </lineage>
</organism>
<dbReference type="Pfam" id="PF03693">
    <property type="entry name" value="ParD_antitoxin"/>
    <property type="match status" value="1"/>
</dbReference>
<dbReference type="InterPro" id="IPR038296">
    <property type="entry name" value="ParD_sf"/>
</dbReference>
<proteinExistence type="inferred from homology"/>
<reference evidence="3 4" key="1">
    <citation type="submission" date="2016-03" db="EMBL/GenBank/DDBJ databases">
        <title>Speciation and ecological success in dimly lit waters: horizontal gene transfer in a green sulfur bacteria bloom unveiled by metagenomic assembly.</title>
        <authorList>
            <person name="Llorens-Mares T."/>
            <person name="Liu Z."/>
            <person name="Allen L.Z."/>
            <person name="Rusch D.B."/>
            <person name="Craig M.T."/>
            <person name="Dupont C.L."/>
            <person name="Bryant D.A."/>
            <person name="Casamayor E.O."/>
        </authorList>
    </citation>
    <scope>NUCLEOTIDE SEQUENCE [LARGE SCALE GENOMIC DNA]</scope>
    <source>
        <strain evidence="3">CIII</strain>
    </source>
</reference>
<dbReference type="NCBIfam" id="TIGR02606">
    <property type="entry name" value="antidote_CC2985"/>
    <property type="match status" value="1"/>
</dbReference>
<dbReference type="InterPro" id="IPR010985">
    <property type="entry name" value="Ribbon_hlx_hlx"/>
</dbReference>
<name>A0A165MGN1_PELLU</name>
<protein>
    <submittedName>
        <fullName evidence="3">CopG family transcriptional regulator</fullName>
    </submittedName>
</protein>
<evidence type="ECO:0000256" key="1">
    <source>
        <dbReference type="ARBA" id="ARBA00008580"/>
    </source>
</evidence>
<dbReference type="SUPFAM" id="SSF47598">
    <property type="entry name" value="Ribbon-helix-helix"/>
    <property type="match status" value="1"/>
</dbReference>
<dbReference type="PANTHER" id="PTHR36582:SF2">
    <property type="entry name" value="ANTITOXIN PARD"/>
    <property type="match status" value="1"/>
</dbReference>
<dbReference type="Gene3D" id="6.10.10.120">
    <property type="entry name" value="Antitoxin ParD1-like"/>
    <property type="match status" value="1"/>
</dbReference>
<accession>A0A165MGN1</accession>
<dbReference type="InterPro" id="IPR022789">
    <property type="entry name" value="ParD"/>
</dbReference>
<dbReference type="GO" id="GO:0006355">
    <property type="term" value="P:regulation of DNA-templated transcription"/>
    <property type="evidence" value="ECO:0007669"/>
    <property type="project" value="InterPro"/>
</dbReference>
<evidence type="ECO:0000313" key="3">
    <source>
        <dbReference type="EMBL" id="KZK75225.1"/>
    </source>
</evidence>
<dbReference type="AlphaFoldDB" id="A0A165MGN1"/>
<keyword evidence="2" id="KW-1277">Toxin-antitoxin system</keyword>